<comment type="catalytic activity">
    <reaction evidence="23">
        <text>(9Z,12Z)-octadecadienoate + AH2 + O2 = (9S)-hydroxy-(10E,12Z)-octadecadienoate + A + H2O</text>
        <dbReference type="Rhea" id="RHEA:75459"/>
        <dbReference type="ChEBI" id="CHEBI:13193"/>
        <dbReference type="ChEBI" id="CHEBI:15377"/>
        <dbReference type="ChEBI" id="CHEBI:15379"/>
        <dbReference type="ChEBI" id="CHEBI:17499"/>
        <dbReference type="ChEBI" id="CHEBI:30245"/>
        <dbReference type="ChEBI" id="CHEBI:77852"/>
    </reaction>
    <physiologicalReaction direction="left-to-right" evidence="23">
        <dbReference type="Rhea" id="RHEA:75460"/>
    </physiologicalReaction>
</comment>
<evidence type="ECO:0000256" key="2">
    <source>
        <dbReference type="ARBA" id="ARBA00004524"/>
    </source>
</evidence>
<protein>
    <recommendedName>
        <fullName evidence="7">prostaglandin-endoperoxide synthase</fullName>
        <ecNumber evidence="7">1.14.99.1</ecNumber>
    </recommendedName>
</protein>
<evidence type="ECO:0000256" key="17">
    <source>
        <dbReference type="ARBA" id="ARBA00022964"/>
    </source>
</evidence>
<dbReference type="SUPFAM" id="SSF57196">
    <property type="entry name" value="EGF/Laminin"/>
    <property type="match status" value="1"/>
</dbReference>
<feature type="domain" description="EGF-like" evidence="29">
    <location>
        <begin position="49"/>
        <end position="86"/>
    </location>
</feature>
<dbReference type="GO" id="GO:0006979">
    <property type="term" value="P:response to oxidative stress"/>
    <property type="evidence" value="ECO:0007669"/>
    <property type="project" value="InterPro"/>
</dbReference>
<evidence type="ECO:0000256" key="8">
    <source>
        <dbReference type="ARBA" id="ARBA00022501"/>
    </source>
</evidence>
<keyword evidence="8" id="KW-0644">Prostaglandin metabolism</keyword>
<evidence type="ECO:0000256" key="4">
    <source>
        <dbReference type="ARBA" id="ARBA00004702"/>
    </source>
</evidence>
<keyword evidence="27" id="KW-0245">EGF-like domain</keyword>
<dbReference type="Gene3D" id="2.10.25.10">
    <property type="entry name" value="Laminin"/>
    <property type="match status" value="1"/>
</dbReference>
<evidence type="ECO:0000256" key="19">
    <source>
        <dbReference type="ARBA" id="ARBA00023004"/>
    </source>
</evidence>
<dbReference type="Pfam" id="PF03098">
    <property type="entry name" value="An_peroxidase"/>
    <property type="match status" value="1"/>
</dbReference>
<dbReference type="GO" id="GO:0004666">
    <property type="term" value="F:prostaglandin-endoperoxide synthase activity"/>
    <property type="evidence" value="ECO:0007669"/>
    <property type="project" value="UniProtKB-EC"/>
</dbReference>
<evidence type="ECO:0000256" key="1">
    <source>
        <dbReference type="ARBA" id="ARBA00001970"/>
    </source>
</evidence>
<keyword evidence="17" id="KW-0223">Dioxygenase</keyword>
<proteinExistence type="inferred from homology"/>
<dbReference type="GO" id="GO:0020037">
    <property type="term" value="F:heme binding"/>
    <property type="evidence" value="ECO:0007669"/>
    <property type="project" value="InterPro"/>
</dbReference>
<accession>A0AAW1CGG3</accession>
<keyword evidence="21" id="KW-1015">Disulfide bond</keyword>
<dbReference type="GO" id="GO:0016702">
    <property type="term" value="F:oxidoreductase activity, acting on single donors with incorporation of molecular oxygen, incorporation of two atoms of oxygen"/>
    <property type="evidence" value="ECO:0007669"/>
    <property type="project" value="TreeGrafter"/>
</dbReference>
<evidence type="ECO:0000256" key="22">
    <source>
        <dbReference type="ARBA" id="ARBA00023160"/>
    </source>
</evidence>
<evidence type="ECO:0000256" key="5">
    <source>
        <dbReference type="ARBA" id="ARBA00008928"/>
    </source>
</evidence>
<comment type="catalytic activity">
    <reaction evidence="24">
        <text>(9Z,12Z)-octadecadienoate + AH2 + O2 = (9R)-hydroxy-(10E,12Z)-octadecadienoate + A + H2O</text>
        <dbReference type="Rhea" id="RHEA:75447"/>
        <dbReference type="ChEBI" id="CHEBI:13193"/>
        <dbReference type="ChEBI" id="CHEBI:15377"/>
        <dbReference type="ChEBI" id="CHEBI:15379"/>
        <dbReference type="ChEBI" id="CHEBI:17499"/>
        <dbReference type="ChEBI" id="CHEBI:30245"/>
        <dbReference type="ChEBI" id="CHEBI:77895"/>
    </reaction>
    <physiologicalReaction direction="left-to-right" evidence="24">
        <dbReference type="Rhea" id="RHEA:75448"/>
    </physiologicalReaction>
</comment>
<keyword evidence="18" id="KW-0560">Oxidoreductase</keyword>
<name>A0AAW1CGG3_9HEMI</name>
<evidence type="ECO:0000259" key="29">
    <source>
        <dbReference type="PROSITE" id="PS50026"/>
    </source>
</evidence>
<evidence type="ECO:0000256" key="21">
    <source>
        <dbReference type="ARBA" id="ARBA00023157"/>
    </source>
</evidence>
<keyword evidence="19" id="KW-0408">Iron</keyword>
<dbReference type="InterPro" id="IPR000742">
    <property type="entry name" value="EGF"/>
</dbReference>
<dbReference type="InterPro" id="IPR019791">
    <property type="entry name" value="Haem_peroxidase_animal"/>
</dbReference>
<evidence type="ECO:0000256" key="12">
    <source>
        <dbReference type="ARBA" id="ARBA00022617"/>
    </source>
</evidence>
<comment type="catalytic activity">
    <reaction evidence="26">
        <text>(9Z,12Z)-octadecadienoate + AH2 + O2 = (13R)-hydroxy-(9Z,11E)-octadecadienoate + A + H2O</text>
        <dbReference type="Rhea" id="RHEA:75455"/>
        <dbReference type="ChEBI" id="CHEBI:13193"/>
        <dbReference type="ChEBI" id="CHEBI:15377"/>
        <dbReference type="ChEBI" id="CHEBI:15379"/>
        <dbReference type="ChEBI" id="CHEBI:17499"/>
        <dbReference type="ChEBI" id="CHEBI:30245"/>
        <dbReference type="ChEBI" id="CHEBI:136655"/>
    </reaction>
    <physiologicalReaction direction="left-to-right" evidence="26">
        <dbReference type="Rhea" id="RHEA:75456"/>
    </physiologicalReaction>
</comment>
<gene>
    <name evidence="30" type="ORF">O3M35_004718</name>
</gene>
<keyword evidence="13" id="KW-0479">Metal-binding</keyword>
<evidence type="ECO:0000256" key="25">
    <source>
        <dbReference type="ARBA" id="ARBA00036358"/>
    </source>
</evidence>
<reference evidence="30 31" key="1">
    <citation type="submission" date="2022-12" db="EMBL/GenBank/DDBJ databases">
        <title>Chromosome-level genome assembly of true bugs.</title>
        <authorList>
            <person name="Ma L."/>
            <person name="Li H."/>
        </authorList>
    </citation>
    <scope>NUCLEOTIDE SEQUENCE [LARGE SCALE GENOMIC DNA]</scope>
    <source>
        <strain evidence="30">Lab_2022b</strain>
    </source>
</reference>
<evidence type="ECO:0000256" key="7">
    <source>
        <dbReference type="ARBA" id="ARBA00012440"/>
    </source>
</evidence>
<dbReference type="CDD" id="cd00054">
    <property type="entry name" value="EGF_CA"/>
    <property type="match status" value="1"/>
</dbReference>
<evidence type="ECO:0000256" key="28">
    <source>
        <dbReference type="SAM" id="Phobius"/>
    </source>
</evidence>
<comment type="pathway">
    <text evidence="4">Lipid metabolism; prostaglandin biosynthesis.</text>
</comment>
<evidence type="ECO:0000256" key="10">
    <source>
        <dbReference type="ARBA" id="ARBA00022559"/>
    </source>
</evidence>
<keyword evidence="28" id="KW-1133">Transmembrane helix</keyword>
<comment type="caution">
    <text evidence="27">Lacks conserved residue(s) required for the propagation of feature annotation.</text>
</comment>
<keyword evidence="12" id="KW-0349">Heme</keyword>
<dbReference type="EC" id="1.14.99.1" evidence="7"/>
<evidence type="ECO:0000256" key="23">
    <source>
        <dbReference type="ARBA" id="ARBA00035976"/>
    </source>
</evidence>
<evidence type="ECO:0000313" key="30">
    <source>
        <dbReference type="EMBL" id="KAK9497387.1"/>
    </source>
</evidence>
<evidence type="ECO:0000256" key="18">
    <source>
        <dbReference type="ARBA" id="ARBA00023002"/>
    </source>
</evidence>
<dbReference type="PROSITE" id="PS50292">
    <property type="entry name" value="PEROXIDASE_3"/>
    <property type="match status" value="1"/>
</dbReference>
<keyword evidence="16" id="KW-0492">Microsome</keyword>
<dbReference type="PROSITE" id="PS50026">
    <property type="entry name" value="EGF_3"/>
    <property type="match status" value="1"/>
</dbReference>
<dbReference type="SUPFAM" id="SSF48113">
    <property type="entry name" value="Heme-dependent peroxidases"/>
    <property type="match status" value="1"/>
</dbReference>
<evidence type="ECO:0000256" key="26">
    <source>
        <dbReference type="ARBA" id="ARBA00036409"/>
    </source>
</evidence>
<organism evidence="30 31">
    <name type="scientific">Rhynocoris fuscipes</name>
    <dbReference type="NCBI Taxonomy" id="488301"/>
    <lineage>
        <taxon>Eukaryota</taxon>
        <taxon>Metazoa</taxon>
        <taxon>Ecdysozoa</taxon>
        <taxon>Arthropoda</taxon>
        <taxon>Hexapoda</taxon>
        <taxon>Insecta</taxon>
        <taxon>Pterygota</taxon>
        <taxon>Neoptera</taxon>
        <taxon>Paraneoptera</taxon>
        <taxon>Hemiptera</taxon>
        <taxon>Heteroptera</taxon>
        <taxon>Panheteroptera</taxon>
        <taxon>Cimicomorpha</taxon>
        <taxon>Reduviidae</taxon>
        <taxon>Harpactorinae</taxon>
        <taxon>Harpactorini</taxon>
        <taxon>Rhynocoris</taxon>
    </lineage>
</organism>
<keyword evidence="9" id="KW-0444">Lipid biosynthesis</keyword>
<comment type="cofactor">
    <cofactor evidence="1">
        <name>heme b</name>
        <dbReference type="ChEBI" id="CHEBI:60344"/>
    </cofactor>
</comment>
<evidence type="ECO:0000256" key="13">
    <source>
        <dbReference type="ARBA" id="ARBA00022723"/>
    </source>
</evidence>
<keyword evidence="20" id="KW-0443">Lipid metabolism</keyword>
<feature type="transmembrane region" description="Helical" evidence="28">
    <location>
        <begin position="20"/>
        <end position="37"/>
    </location>
</feature>
<dbReference type="InterPro" id="IPR010255">
    <property type="entry name" value="Haem_peroxidase_sf"/>
</dbReference>
<evidence type="ECO:0000256" key="16">
    <source>
        <dbReference type="ARBA" id="ARBA00022848"/>
    </source>
</evidence>
<evidence type="ECO:0000256" key="27">
    <source>
        <dbReference type="PROSITE-ProRule" id="PRU00076"/>
    </source>
</evidence>
<evidence type="ECO:0000256" key="3">
    <source>
        <dbReference type="ARBA" id="ARBA00004586"/>
    </source>
</evidence>
<dbReference type="Proteomes" id="UP001461498">
    <property type="component" value="Unassembled WGS sequence"/>
</dbReference>
<dbReference type="InterPro" id="IPR050783">
    <property type="entry name" value="Oxylipin_biosynth_metab"/>
</dbReference>
<evidence type="ECO:0000256" key="6">
    <source>
        <dbReference type="ARBA" id="ARBA00011738"/>
    </source>
</evidence>
<evidence type="ECO:0000256" key="11">
    <source>
        <dbReference type="ARBA" id="ARBA00022585"/>
    </source>
</evidence>
<dbReference type="InterPro" id="IPR000152">
    <property type="entry name" value="EGF-type_Asp/Asn_hydroxyl_site"/>
</dbReference>
<dbReference type="GO" id="GO:0005789">
    <property type="term" value="C:endoplasmic reticulum membrane"/>
    <property type="evidence" value="ECO:0007669"/>
    <property type="project" value="UniProtKB-SubCell"/>
</dbReference>
<dbReference type="Gene3D" id="1.10.640.10">
    <property type="entry name" value="Haem peroxidase domain superfamily, animal type"/>
    <property type="match status" value="1"/>
</dbReference>
<dbReference type="PANTHER" id="PTHR11903:SF39">
    <property type="entry name" value="PROSTAGLANDIN G_H SYNTHASE 2-LIKE"/>
    <property type="match status" value="1"/>
</dbReference>
<evidence type="ECO:0000313" key="31">
    <source>
        <dbReference type="Proteomes" id="UP001461498"/>
    </source>
</evidence>
<sequence>MITKKLISMFKLMKSEIRWYITHVLLLYTVFVSVIHVCDTPEVFPSIAGYNPCCSYPCLNGGVCLDRGDSFICDCSNTGYYGRLCATESWDHLLRKVVYNIIEISFYLSKKMRLWNEFSCELFSSIVFWFYIPATIENMRSNILFDSSHEIALPANTFRGKLRILPPVPKHCPTILGTKGLKEMPDIDDIYQKLLKRDNFKRNRQGLNLLFASYGLHLNLQFSSRSSDINMISCAHIYEEIQRSYKSGMMKTEIIKNEEYPVFRRSNFNWIWDTKYSSSVQPNIFTYAMTTIWVREHNRVCNLLVNHWRNWDDELLYQTAKKIITGEMLVISMTEWLSLFGGYKIKLHYKPQFAQYGSMVVANSLPLEVYLTLLWPSMLPDNINLQNKIVNLSNAILHKVPNLIQNAGIYETFKMMASTEIGMMSAKNSADSISEATITAIADGRNFRLPSLNQYRTRLGLTRMNDFSYLTSSRKIVAILKKLYGDIDHVEFIPGVFIEESKKGAVGETLNTLFSNWLFKSLITHPLGSKQWWKPNFMGGNLGWDIVQRANLIDLICLNVNESNLCYDESKIGFRIPKISRFMPRIKRKTDFTRKQSIFAKKTY</sequence>
<evidence type="ECO:0000256" key="9">
    <source>
        <dbReference type="ARBA" id="ARBA00022516"/>
    </source>
</evidence>
<dbReference type="PROSITE" id="PS00010">
    <property type="entry name" value="ASX_HYDROXYL"/>
    <property type="match status" value="1"/>
</dbReference>
<keyword evidence="15" id="KW-0276">Fatty acid metabolism</keyword>
<keyword evidence="10" id="KW-0575">Peroxidase</keyword>
<evidence type="ECO:0000256" key="24">
    <source>
        <dbReference type="ARBA" id="ARBA00036313"/>
    </source>
</evidence>
<comment type="subcellular location">
    <subcellularLocation>
        <location evidence="3">Endoplasmic reticulum membrane</location>
    </subcellularLocation>
    <subcellularLocation>
        <location evidence="2">Microsome membrane</location>
    </subcellularLocation>
</comment>
<keyword evidence="14" id="KW-0256">Endoplasmic reticulum</keyword>
<evidence type="ECO:0000256" key="14">
    <source>
        <dbReference type="ARBA" id="ARBA00022824"/>
    </source>
</evidence>
<dbReference type="PRINTS" id="PR00457">
    <property type="entry name" value="ANPEROXIDASE"/>
</dbReference>
<dbReference type="EMBL" id="JAPXFL010000015">
    <property type="protein sequence ID" value="KAK9497387.1"/>
    <property type="molecule type" value="Genomic_DNA"/>
</dbReference>
<comment type="subunit">
    <text evidence="6">Homodimer.</text>
</comment>
<dbReference type="GO" id="GO:0046872">
    <property type="term" value="F:metal ion binding"/>
    <property type="evidence" value="ECO:0007669"/>
    <property type="project" value="UniProtKB-KW"/>
</dbReference>
<comment type="caution">
    <text evidence="30">The sequence shown here is derived from an EMBL/GenBank/DDBJ whole genome shotgun (WGS) entry which is preliminary data.</text>
</comment>
<dbReference type="GO" id="GO:0019371">
    <property type="term" value="P:cyclooxygenase pathway"/>
    <property type="evidence" value="ECO:0007669"/>
    <property type="project" value="TreeGrafter"/>
</dbReference>
<dbReference type="PANTHER" id="PTHR11903">
    <property type="entry name" value="PROSTAGLANDIN G/H SYNTHASE"/>
    <property type="match status" value="1"/>
</dbReference>
<keyword evidence="28" id="KW-0472">Membrane</keyword>
<comment type="catalytic activity">
    <reaction evidence="25">
        <text>(9Z,12Z)-octadecadienoate + AH2 + O2 = (13S)-hydroxy-(9Z,11E)-octadecadienoate + A + H2O</text>
        <dbReference type="Rhea" id="RHEA:75451"/>
        <dbReference type="ChEBI" id="CHEBI:13193"/>
        <dbReference type="ChEBI" id="CHEBI:15377"/>
        <dbReference type="ChEBI" id="CHEBI:15379"/>
        <dbReference type="ChEBI" id="CHEBI:17499"/>
        <dbReference type="ChEBI" id="CHEBI:30245"/>
        <dbReference type="ChEBI" id="CHEBI:90850"/>
    </reaction>
    <physiologicalReaction direction="left-to-right" evidence="25">
        <dbReference type="Rhea" id="RHEA:75452"/>
    </physiologicalReaction>
</comment>
<dbReference type="GO" id="GO:0043005">
    <property type="term" value="C:neuron projection"/>
    <property type="evidence" value="ECO:0007669"/>
    <property type="project" value="TreeGrafter"/>
</dbReference>
<evidence type="ECO:0000256" key="15">
    <source>
        <dbReference type="ARBA" id="ARBA00022832"/>
    </source>
</evidence>
<comment type="similarity">
    <text evidence="5">Belongs to the prostaglandin G/H synthase family.</text>
</comment>
<keyword evidence="28" id="KW-0812">Transmembrane</keyword>
<evidence type="ECO:0000256" key="20">
    <source>
        <dbReference type="ARBA" id="ARBA00023098"/>
    </source>
</evidence>
<dbReference type="InterPro" id="IPR037120">
    <property type="entry name" value="Haem_peroxidase_sf_animal"/>
</dbReference>
<dbReference type="AlphaFoldDB" id="A0AAW1CGG3"/>
<keyword evidence="22" id="KW-0275">Fatty acid biosynthesis</keyword>
<keyword evidence="31" id="KW-1185">Reference proteome</keyword>
<keyword evidence="11" id="KW-0643">Prostaglandin biosynthesis</keyword>
<dbReference type="GO" id="GO:0004601">
    <property type="term" value="F:peroxidase activity"/>
    <property type="evidence" value="ECO:0007669"/>
    <property type="project" value="UniProtKB-KW"/>
</dbReference>